<comment type="caution">
    <text evidence="2">The sequence shown here is derived from an EMBL/GenBank/DDBJ whole genome shotgun (WGS) entry which is preliminary data.</text>
</comment>
<name>A0A0G2IBF7_9EURO</name>
<proteinExistence type="predicted"/>
<protein>
    <submittedName>
        <fullName evidence="2">Uncharacterized protein</fullName>
    </submittedName>
</protein>
<gene>
    <name evidence="2" type="ORF">EMCG_06670</name>
</gene>
<dbReference type="Proteomes" id="UP000034164">
    <property type="component" value="Unassembled WGS sequence"/>
</dbReference>
<dbReference type="EMBL" id="LCZI01000217">
    <property type="protein sequence ID" value="KKZ67610.1"/>
    <property type="molecule type" value="Genomic_DNA"/>
</dbReference>
<organism evidence="2 3">
    <name type="scientific">[Emmonsia] crescens</name>
    <dbReference type="NCBI Taxonomy" id="73230"/>
    <lineage>
        <taxon>Eukaryota</taxon>
        <taxon>Fungi</taxon>
        <taxon>Dikarya</taxon>
        <taxon>Ascomycota</taxon>
        <taxon>Pezizomycotina</taxon>
        <taxon>Eurotiomycetes</taxon>
        <taxon>Eurotiomycetidae</taxon>
        <taxon>Onygenales</taxon>
        <taxon>Ajellomycetaceae</taxon>
        <taxon>Emergomyces</taxon>
    </lineage>
</organism>
<evidence type="ECO:0000313" key="2">
    <source>
        <dbReference type="EMBL" id="KKZ67610.1"/>
    </source>
</evidence>
<accession>A0A0G2IBF7</accession>
<sequence>MSPPISGGNQSSHFESVMEGMCSSYSFIETALDHFPICSSDTFGIPPRDELLELIGDINMDRIWETGHSWLDEVVLEGVLPKPTGIVDPNLFDKSLAYLSFNPPLAAEERYHQACCDTLYKEPFYFSADLIDLTLADDMDEAGTELPTPQSSLPETLPSNTPPQPLLDSVSPIRRPCRPRTPPHTPSEKSDCQQNSPPRNSPRRSQQDEGCRENPQLGPQHNEGRIIKKYKNPLTASLKQFTKEILQESPNTFKNEWHKTQEATPTKRMNYVKLLEQESKNYKQSC</sequence>
<dbReference type="AlphaFoldDB" id="A0A0G2IBF7"/>
<feature type="region of interest" description="Disordered" evidence="1">
    <location>
        <begin position="141"/>
        <end position="225"/>
    </location>
</feature>
<reference evidence="3" key="1">
    <citation type="journal article" date="2015" name="PLoS Genet.">
        <title>The dynamic genome and transcriptome of the human fungal pathogen Blastomyces and close relative Emmonsia.</title>
        <authorList>
            <person name="Munoz J.F."/>
            <person name="Gauthier G.M."/>
            <person name="Desjardins C.A."/>
            <person name="Gallo J.E."/>
            <person name="Holder J."/>
            <person name="Sullivan T.D."/>
            <person name="Marty A.J."/>
            <person name="Carmen J.C."/>
            <person name="Chen Z."/>
            <person name="Ding L."/>
            <person name="Gujja S."/>
            <person name="Magrini V."/>
            <person name="Misas E."/>
            <person name="Mitreva M."/>
            <person name="Priest M."/>
            <person name="Saif S."/>
            <person name="Whiston E.A."/>
            <person name="Young S."/>
            <person name="Zeng Q."/>
            <person name="Goldman W.E."/>
            <person name="Mardis E.R."/>
            <person name="Taylor J.W."/>
            <person name="McEwen J.G."/>
            <person name="Clay O.K."/>
            <person name="Klein B.S."/>
            <person name="Cuomo C.A."/>
        </authorList>
    </citation>
    <scope>NUCLEOTIDE SEQUENCE [LARGE SCALE GENOMIC DNA]</scope>
    <source>
        <strain evidence="3">UAMH 3008</strain>
    </source>
</reference>
<evidence type="ECO:0000256" key="1">
    <source>
        <dbReference type="SAM" id="MobiDB-lite"/>
    </source>
</evidence>
<feature type="compositionally biased region" description="Polar residues" evidence="1">
    <location>
        <begin position="147"/>
        <end position="159"/>
    </location>
</feature>
<dbReference type="VEuPathDB" id="FungiDB:EMCG_06670"/>
<dbReference type="OrthoDB" id="4185230at2759"/>
<evidence type="ECO:0000313" key="3">
    <source>
        <dbReference type="Proteomes" id="UP000034164"/>
    </source>
</evidence>